<protein>
    <submittedName>
        <fullName evidence="3">Uncharacterized protein</fullName>
    </submittedName>
</protein>
<dbReference type="AlphaFoldDB" id="A0A834SVB4"/>
<proteinExistence type="predicted"/>
<feature type="region of interest" description="Disordered" evidence="1">
    <location>
        <begin position="49"/>
        <end position="78"/>
    </location>
</feature>
<evidence type="ECO:0000313" key="3">
    <source>
        <dbReference type="EMBL" id="KAF7810699.1"/>
    </source>
</evidence>
<keyword evidence="4" id="KW-1185">Reference proteome</keyword>
<gene>
    <name evidence="3" type="ORF">G2W53_037442</name>
    <name evidence="2" type="ORF">G2W53_044587</name>
</gene>
<sequence>MSSIPATPTTATISARIRCWKTIRTRDTSTSSAIVEAILPSVIELPSKQPPILRPSPPSPLTLSHCKTTQKSGFPKSNFREPKLKTAVKLGVRRHEAEKKHGVLPLTPFAVVPEREVRLLTIAHGCRRAIDRRRVCGFRSEQEIDFGKGGFVGLWV</sequence>
<evidence type="ECO:0000256" key="1">
    <source>
        <dbReference type="SAM" id="MobiDB-lite"/>
    </source>
</evidence>
<comment type="caution">
    <text evidence="3">The sequence shown here is derived from an EMBL/GenBank/DDBJ whole genome shotgun (WGS) entry which is preliminary data.</text>
</comment>
<name>A0A834SVB4_9FABA</name>
<dbReference type="EMBL" id="JAAIUW010000118">
    <property type="protein sequence ID" value="KAF7800918.1"/>
    <property type="molecule type" value="Genomic_DNA"/>
</dbReference>
<organism evidence="3 4">
    <name type="scientific">Senna tora</name>
    <dbReference type="NCBI Taxonomy" id="362788"/>
    <lineage>
        <taxon>Eukaryota</taxon>
        <taxon>Viridiplantae</taxon>
        <taxon>Streptophyta</taxon>
        <taxon>Embryophyta</taxon>
        <taxon>Tracheophyta</taxon>
        <taxon>Spermatophyta</taxon>
        <taxon>Magnoliopsida</taxon>
        <taxon>eudicotyledons</taxon>
        <taxon>Gunneridae</taxon>
        <taxon>Pentapetalae</taxon>
        <taxon>rosids</taxon>
        <taxon>fabids</taxon>
        <taxon>Fabales</taxon>
        <taxon>Fabaceae</taxon>
        <taxon>Caesalpinioideae</taxon>
        <taxon>Cassia clade</taxon>
        <taxon>Senna</taxon>
    </lineage>
</organism>
<reference evidence="3" key="1">
    <citation type="submission" date="2020-09" db="EMBL/GenBank/DDBJ databases">
        <title>Genome-Enabled Discovery of Anthraquinone Biosynthesis in Senna tora.</title>
        <authorList>
            <person name="Kang S.-H."/>
            <person name="Pandey R.P."/>
            <person name="Lee C.-M."/>
            <person name="Sim J.-S."/>
            <person name="Jeong J.-T."/>
            <person name="Choi B.-S."/>
            <person name="Jung M."/>
            <person name="Ginzburg D."/>
            <person name="Zhao K."/>
            <person name="Won S.Y."/>
            <person name="Oh T.-J."/>
            <person name="Yu Y."/>
            <person name="Kim N.-H."/>
            <person name="Lee O.R."/>
            <person name="Lee T.-H."/>
            <person name="Bashyal P."/>
            <person name="Kim T.-S."/>
            <person name="Lee W.-H."/>
            <person name="Kawkins C."/>
            <person name="Kim C.-K."/>
            <person name="Kim J.S."/>
            <person name="Ahn B.O."/>
            <person name="Rhee S.Y."/>
            <person name="Sohng J.K."/>
        </authorList>
    </citation>
    <scope>NUCLEOTIDE SEQUENCE</scope>
    <source>
        <tissue evidence="3">Leaf</tissue>
    </source>
</reference>
<accession>A0A834SVB4</accession>
<dbReference type="Proteomes" id="UP000634136">
    <property type="component" value="Unassembled WGS sequence"/>
</dbReference>
<evidence type="ECO:0000313" key="4">
    <source>
        <dbReference type="Proteomes" id="UP000634136"/>
    </source>
</evidence>
<evidence type="ECO:0000313" key="2">
    <source>
        <dbReference type="EMBL" id="KAF7800918.1"/>
    </source>
</evidence>
<feature type="compositionally biased region" description="Pro residues" evidence="1">
    <location>
        <begin position="49"/>
        <end position="60"/>
    </location>
</feature>
<dbReference type="EMBL" id="JAAIUW010000011">
    <property type="protein sequence ID" value="KAF7810699.1"/>
    <property type="molecule type" value="Genomic_DNA"/>
</dbReference>